<evidence type="ECO:0000256" key="1">
    <source>
        <dbReference type="ARBA" id="ARBA00001947"/>
    </source>
</evidence>
<evidence type="ECO:0000256" key="5">
    <source>
        <dbReference type="ARBA" id="ARBA00024029"/>
    </source>
</evidence>
<dbReference type="PANTHER" id="PTHR35005:SF1">
    <property type="entry name" value="2-AMINO-5-FORMYLAMINO-6-RIBOSYLAMINOPYRIMIDIN-4(3H)-ONE 5'-MONOPHOSPHATE DEFORMYLASE"/>
    <property type="match status" value="1"/>
</dbReference>
<dbReference type="SUPFAM" id="SSF102215">
    <property type="entry name" value="Creatininase"/>
    <property type="match status" value="1"/>
</dbReference>
<dbReference type="GO" id="GO:0016811">
    <property type="term" value="F:hydrolase activity, acting on carbon-nitrogen (but not peptide) bonds, in linear amides"/>
    <property type="evidence" value="ECO:0007669"/>
    <property type="project" value="TreeGrafter"/>
</dbReference>
<keyword evidence="7" id="KW-1185">Reference proteome</keyword>
<dbReference type="Pfam" id="PF02633">
    <property type="entry name" value="Creatininase"/>
    <property type="match status" value="1"/>
</dbReference>
<dbReference type="Proteomes" id="UP000198649">
    <property type="component" value="Unassembled WGS sequence"/>
</dbReference>
<dbReference type="Gene3D" id="3.40.50.10310">
    <property type="entry name" value="Creatininase"/>
    <property type="match status" value="1"/>
</dbReference>
<organism evidence="6 7">
    <name type="scientific">Nocardioides psychrotolerans</name>
    <dbReference type="NCBI Taxonomy" id="1005945"/>
    <lineage>
        <taxon>Bacteria</taxon>
        <taxon>Bacillati</taxon>
        <taxon>Actinomycetota</taxon>
        <taxon>Actinomycetes</taxon>
        <taxon>Propionibacteriales</taxon>
        <taxon>Nocardioidaceae</taxon>
        <taxon>Nocardioides</taxon>
    </lineage>
</organism>
<dbReference type="InterPro" id="IPR023871">
    <property type="entry name" value="MftE"/>
</dbReference>
<sequence>MTSREPADELSLGRLRWTDLEEGDPVVVLVPVGSLEQHGPALGLATDAVVAAHVTSRAAGVLARERRRFVVAPVVPYGASGEHEGFPGTISIGHDALRVLLVELGRSACLWAEGVVFVNGHGGNVPTLVSAVRQLRQEGRAVAWTGCRAAGADAHAGLTETSLMLRLAPVTVQVDRLTAGPTEPVEQLMPALRAQGVRAVSPSGVLGDPTGADARRGDAILAEMVQRLVAELAEIDVDERGRLSVPGQAP</sequence>
<keyword evidence="4" id="KW-0862">Zinc</keyword>
<gene>
    <name evidence="6" type="ORF">SAMN05216561_101308</name>
</gene>
<dbReference type="STRING" id="1005945.SAMN05216561_101308"/>
<proteinExistence type="inferred from homology"/>
<dbReference type="PANTHER" id="PTHR35005">
    <property type="entry name" value="3-DEHYDRO-SCYLLO-INOSOSE HYDROLASE"/>
    <property type="match status" value="1"/>
</dbReference>
<evidence type="ECO:0000256" key="2">
    <source>
        <dbReference type="ARBA" id="ARBA00022723"/>
    </source>
</evidence>
<dbReference type="RefSeq" id="WP_246165758.1">
    <property type="nucleotide sequence ID" value="NZ_BKAF01000001.1"/>
</dbReference>
<keyword evidence="3 6" id="KW-0378">Hydrolase</keyword>
<comment type="similarity">
    <text evidence="5">Belongs to the creatininase superfamily.</text>
</comment>
<dbReference type="AlphaFoldDB" id="A0A1I3BSM1"/>
<evidence type="ECO:0000256" key="4">
    <source>
        <dbReference type="ARBA" id="ARBA00022833"/>
    </source>
</evidence>
<dbReference type="EMBL" id="FOQG01000001">
    <property type="protein sequence ID" value="SFH65304.1"/>
    <property type="molecule type" value="Genomic_DNA"/>
</dbReference>
<evidence type="ECO:0000256" key="3">
    <source>
        <dbReference type="ARBA" id="ARBA00022801"/>
    </source>
</evidence>
<dbReference type="GO" id="GO:0046872">
    <property type="term" value="F:metal ion binding"/>
    <property type="evidence" value="ECO:0007669"/>
    <property type="project" value="UniProtKB-KW"/>
</dbReference>
<comment type="cofactor">
    <cofactor evidence="1">
        <name>Zn(2+)</name>
        <dbReference type="ChEBI" id="CHEBI:29105"/>
    </cofactor>
</comment>
<dbReference type="InterPro" id="IPR003785">
    <property type="entry name" value="Creatininase/forma_Hydrolase"/>
</dbReference>
<evidence type="ECO:0000313" key="7">
    <source>
        <dbReference type="Proteomes" id="UP000198649"/>
    </source>
</evidence>
<keyword evidence="2" id="KW-0479">Metal-binding</keyword>
<accession>A0A1I3BSM1</accession>
<dbReference type="NCBIfam" id="TIGR03964">
    <property type="entry name" value="mycofact_creat"/>
    <property type="match status" value="1"/>
</dbReference>
<dbReference type="GO" id="GO:0009231">
    <property type="term" value="P:riboflavin biosynthetic process"/>
    <property type="evidence" value="ECO:0007669"/>
    <property type="project" value="TreeGrafter"/>
</dbReference>
<reference evidence="6 7" key="1">
    <citation type="submission" date="2016-10" db="EMBL/GenBank/DDBJ databases">
        <authorList>
            <person name="de Groot N.N."/>
        </authorList>
    </citation>
    <scope>NUCLEOTIDE SEQUENCE [LARGE SCALE GENOMIC DNA]</scope>
    <source>
        <strain evidence="6 7">CGMCC 1.11156</strain>
    </source>
</reference>
<name>A0A1I3BSM1_9ACTN</name>
<dbReference type="InterPro" id="IPR024087">
    <property type="entry name" value="Creatininase-like_sf"/>
</dbReference>
<evidence type="ECO:0000313" key="6">
    <source>
        <dbReference type="EMBL" id="SFH65304.1"/>
    </source>
</evidence>
<protein>
    <submittedName>
        <fullName evidence="6">Creatinine amidohydrolase</fullName>
    </submittedName>
</protein>